<dbReference type="EMBL" id="MCGE01000037">
    <property type="protein sequence ID" value="ORZ06843.1"/>
    <property type="molecule type" value="Genomic_DNA"/>
</dbReference>
<accession>A0A1X2I0K2</accession>
<reference evidence="3 4" key="1">
    <citation type="submission" date="2016-07" db="EMBL/GenBank/DDBJ databases">
        <title>Pervasive Adenine N6-methylation of Active Genes in Fungi.</title>
        <authorList>
            <consortium name="DOE Joint Genome Institute"/>
            <person name="Mondo S.J."/>
            <person name="Dannebaum R.O."/>
            <person name="Kuo R.C."/>
            <person name="Labutti K."/>
            <person name="Haridas S."/>
            <person name="Kuo A."/>
            <person name="Salamov A."/>
            <person name="Ahrendt S.R."/>
            <person name="Lipzen A."/>
            <person name="Sullivan W."/>
            <person name="Andreopoulos W.B."/>
            <person name="Clum A."/>
            <person name="Lindquist E."/>
            <person name="Daum C."/>
            <person name="Ramamoorthy G.K."/>
            <person name="Gryganskyi A."/>
            <person name="Culley D."/>
            <person name="Magnuson J.K."/>
            <person name="James T.Y."/>
            <person name="O'Malley M.A."/>
            <person name="Stajich J.E."/>
            <person name="Spatafora J.W."/>
            <person name="Visel A."/>
            <person name="Grigoriev I.V."/>
        </authorList>
    </citation>
    <scope>NUCLEOTIDE SEQUENCE [LARGE SCALE GENOMIC DNA]</scope>
    <source>
        <strain evidence="3 4">NRRL 1336</strain>
    </source>
</reference>
<dbReference type="PANTHER" id="PTHR24067">
    <property type="entry name" value="UBIQUITIN-CONJUGATING ENZYME E2"/>
    <property type="match status" value="1"/>
</dbReference>
<organism evidence="3 4">
    <name type="scientific">Absidia repens</name>
    <dbReference type="NCBI Taxonomy" id="90262"/>
    <lineage>
        <taxon>Eukaryota</taxon>
        <taxon>Fungi</taxon>
        <taxon>Fungi incertae sedis</taxon>
        <taxon>Mucoromycota</taxon>
        <taxon>Mucoromycotina</taxon>
        <taxon>Mucoromycetes</taxon>
        <taxon>Mucorales</taxon>
        <taxon>Cunninghamellaceae</taxon>
        <taxon>Absidia</taxon>
    </lineage>
</organism>
<dbReference type="InterPro" id="IPR000608">
    <property type="entry name" value="UBC"/>
</dbReference>
<dbReference type="SUPFAM" id="SSF54495">
    <property type="entry name" value="UBC-like"/>
    <property type="match status" value="1"/>
</dbReference>
<protein>
    <submittedName>
        <fullName evidence="3">Ubiquitin-conjugating enzyme/RWD-like protein</fullName>
    </submittedName>
</protein>
<name>A0A1X2I0K2_9FUNG</name>
<dbReference type="InterPro" id="IPR016135">
    <property type="entry name" value="UBQ-conjugating_enzyme/RWD"/>
</dbReference>
<keyword evidence="4" id="KW-1185">Reference proteome</keyword>
<dbReference type="PROSITE" id="PS50127">
    <property type="entry name" value="UBC_2"/>
    <property type="match status" value="1"/>
</dbReference>
<dbReference type="Gene3D" id="3.10.110.10">
    <property type="entry name" value="Ubiquitin Conjugating Enzyme"/>
    <property type="match status" value="1"/>
</dbReference>
<dbReference type="SMART" id="SM00212">
    <property type="entry name" value="UBCc"/>
    <property type="match status" value="1"/>
</dbReference>
<evidence type="ECO:0000256" key="1">
    <source>
        <dbReference type="ARBA" id="ARBA00022786"/>
    </source>
</evidence>
<evidence type="ECO:0000313" key="4">
    <source>
        <dbReference type="Proteomes" id="UP000193560"/>
    </source>
</evidence>
<proteinExistence type="predicted"/>
<dbReference type="InterPro" id="IPR050113">
    <property type="entry name" value="Ub_conjugating_enzyme"/>
</dbReference>
<dbReference type="CDD" id="cd23814">
    <property type="entry name" value="UEV_AKTIP"/>
    <property type="match status" value="1"/>
</dbReference>
<dbReference type="Pfam" id="PF00179">
    <property type="entry name" value="UQ_con"/>
    <property type="match status" value="1"/>
</dbReference>
<evidence type="ECO:0000313" key="3">
    <source>
        <dbReference type="EMBL" id="ORZ06843.1"/>
    </source>
</evidence>
<keyword evidence="1" id="KW-0833">Ubl conjugation pathway</keyword>
<feature type="domain" description="UBC core" evidence="2">
    <location>
        <begin position="58"/>
        <end position="211"/>
    </location>
</feature>
<sequence length="246" mass="28575">MDYFTKSLFSPLFGSLQPKVTESNEPANSPNSNLSPTVTSFGIDDDNTEYFQRPSACFKRYELMMEFMNLRNSSQYPLGVYLIPCADTLNVWYGILFLHQGLYNSGIFKFRLSIPENYPFGMPSVTFLTDIFHPLIDSQGALRLSSAFPVWRPYQDYIIHLLCFIKNMFKKSTLDKLLDKHCANKEAYRLYRQEMVVFKKLAQQCAQLSITESYLYDHFPDNNLIRFTPLGEQAFGKYKKRMKGKG</sequence>
<evidence type="ECO:0000259" key="2">
    <source>
        <dbReference type="PROSITE" id="PS50127"/>
    </source>
</evidence>
<comment type="caution">
    <text evidence="3">The sequence shown here is derived from an EMBL/GenBank/DDBJ whole genome shotgun (WGS) entry which is preliminary data.</text>
</comment>
<dbReference type="OrthoDB" id="5596422at2759"/>
<dbReference type="STRING" id="90262.A0A1X2I0K2"/>
<dbReference type="AlphaFoldDB" id="A0A1X2I0K2"/>
<dbReference type="Proteomes" id="UP000193560">
    <property type="component" value="Unassembled WGS sequence"/>
</dbReference>
<gene>
    <name evidence="3" type="ORF">BCR42DRAFT_155293</name>
</gene>